<evidence type="ECO:0000256" key="2">
    <source>
        <dbReference type="ARBA" id="ARBA00023316"/>
    </source>
</evidence>
<sequence>MSDNDTVKISEDGIVTPVNSGTVFLSQKIDDKVHILEVYVPQNKIRAYSFAAMPKVDRDHYKVFVDPGHGGEDSGAVGYGNYEDELNLQVANKVRQKLEARGIEVKMSRTSDEFISLGDRAKMANSYAPDVFVSIHQNSADATSANGIETYYHTNKGDHQPYAQDIQTKAIGETNARNRGVKSANFAVLRETNMPAALFESGFITNQNESANLASSSYQDKLATGIANGVEKYLKENIEINGSEEKPVDPEQPSTTKTGVVTATSLNVRSGYGSSYSKIGSLSNGAKVEIVESKDGWHKIKYNGGYGYVSGDYIKVDEDVKPPVVTKKGIVTASTLNVRSGYGSSYSKIGTLSNGAKVEIVESKDGWHKIKYNGGYGYVSGDYIKVDGDTTPPPTDPEETVKNTGVVTATSLNVRSGYGASYSKIGTLSNGAKVEIVESKDGWHKIKYNGGYGYVSGDYIKVDGSTTPPTNPGETVKNTGVVTATSLNVRSGYGSSYSKIGTLSNGAKVEIVESKDGWHKIKYNGGYGYVSGDYIKVDGSTTPPTNPGETVKNTGVVTATSLNVRNGYGSSYSKIGTLSNGAKVEIVESKDGWHKIKYNGGYGYVSGDYIKVGGAQQTHLLQQKQE</sequence>
<evidence type="ECO:0000313" key="5">
    <source>
        <dbReference type="Proteomes" id="UP001239169"/>
    </source>
</evidence>
<reference evidence="4 5" key="1">
    <citation type="submission" date="2023-04" db="EMBL/GenBank/DDBJ databases">
        <title>Bacteria Genome Submission.</title>
        <authorList>
            <person name="Isaac P."/>
        </authorList>
    </citation>
    <scope>NUCLEOTIDE SEQUENCE [LARGE SCALE GENOMIC DNA]</scope>
    <source>
        <strain evidence="4 5">SampleS7P1</strain>
    </source>
</reference>
<dbReference type="SMART" id="SM00646">
    <property type="entry name" value="Ami_3"/>
    <property type="match status" value="1"/>
</dbReference>
<dbReference type="SMART" id="SM00287">
    <property type="entry name" value="SH3b"/>
    <property type="match status" value="5"/>
</dbReference>
<feature type="domain" description="SH3b" evidence="3">
    <location>
        <begin position="256"/>
        <end position="318"/>
    </location>
</feature>
<dbReference type="InterPro" id="IPR003646">
    <property type="entry name" value="SH3-like_bac-type"/>
</dbReference>
<feature type="domain" description="SH3b" evidence="3">
    <location>
        <begin position="402"/>
        <end position="464"/>
    </location>
</feature>
<dbReference type="CDD" id="cd02696">
    <property type="entry name" value="MurNAc-LAA"/>
    <property type="match status" value="1"/>
</dbReference>
<dbReference type="Gene3D" id="3.40.630.40">
    <property type="entry name" value="Zn-dependent exopeptidases"/>
    <property type="match status" value="1"/>
</dbReference>
<dbReference type="SUPFAM" id="SSF53187">
    <property type="entry name" value="Zn-dependent exopeptidases"/>
    <property type="match status" value="1"/>
</dbReference>
<dbReference type="EMBL" id="CP124685">
    <property type="protein sequence ID" value="WGX75325.1"/>
    <property type="molecule type" value="Genomic_DNA"/>
</dbReference>
<feature type="domain" description="SH3b" evidence="3">
    <location>
        <begin position="552"/>
        <end position="614"/>
    </location>
</feature>
<keyword evidence="5" id="KW-1185">Reference proteome</keyword>
<accession>A0ABY8R1J0</accession>
<gene>
    <name evidence="4" type="ORF">QJS64_15045</name>
</gene>
<dbReference type="Proteomes" id="UP001239169">
    <property type="component" value="Chromosome"/>
</dbReference>
<dbReference type="InterPro" id="IPR052354">
    <property type="entry name" value="Cell_Wall_Dynamics_Protein"/>
</dbReference>
<dbReference type="Gene3D" id="2.30.30.40">
    <property type="entry name" value="SH3 Domains"/>
    <property type="match status" value="5"/>
</dbReference>
<dbReference type="PANTHER" id="PTHR34408">
    <property type="entry name" value="FAMILY PROTEIN, PUTATIVE-RELATED"/>
    <property type="match status" value="1"/>
</dbReference>
<keyword evidence="2" id="KW-0961">Cell wall biogenesis/degradation</keyword>
<name>A0ABY8R1J0_PARBF</name>
<evidence type="ECO:0000256" key="1">
    <source>
        <dbReference type="ARBA" id="ARBA00022801"/>
    </source>
</evidence>
<keyword evidence="1" id="KW-0378">Hydrolase</keyword>
<feature type="domain" description="SH3b" evidence="3">
    <location>
        <begin position="477"/>
        <end position="539"/>
    </location>
</feature>
<feature type="domain" description="SH3b" evidence="3">
    <location>
        <begin position="326"/>
        <end position="388"/>
    </location>
</feature>
<proteinExistence type="predicted"/>
<organism evidence="4 5">
    <name type="scientific">Paraclostridium bifermentans</name>
    <name type="common">Clostridium bifermentans</name>
    <dbReference type="NCBI Taxonomy" id="1490"/>
    <lineage>
        <taxon>Bacteria</taxon>
        <taxon>Bacillati</taxon>
        <taxon>Bacillota</taxon>
        <taxon>Clostridia</taxon>
        <taxon>Peptostreptococcales</taxon>
        <taxon>Peptostreptococcaceae</taxon>
        <taxon>Paraclostridium</taxon>
    </lineage>
</organism>
<dbReference type="InterPro" id="IPR002508">
    <property type="entry name" value="MurNAc-LAA_cat"/>
</dbReference>
<dbReference type="Pfam" id="PF08239">
    <property type="entry name" value="SH3_3"/>
    <property type="match status" value="5"/>
</dbReference>
<evidence type="ECO:0000313" key="4">
    <source>
        <dbReference type="EMBL" id="WGX75325.1"/>
    </source>
</evidence>
<dbReference type="Pfam" id="PF01520">
    <property type="entry name" value="Amidase_3"/>
    <property type="match status" value="1"/>
</dbReference>
<protein>
    <submittedName>
        <fullName evidence="4">SH3 domain-containing protein</fullName>
    </submittedName>
</protein>
<evidence type="ECO:0000259" key="3">
    <source>
        <dbReference type="PROSITE" id="PS51781"/>
    </source>
</evidence>
<dbReference type="PANTHER" id="PTHR34408:SF1">
    <property type="entry name" value="GLYCOSYL HYDROLASE FAMILY 19 DOMAIN-CONTAINING PROTEIN HI_1415"/>
    <property type="match status" value="1"/>
</dbReference>
<dbReference type="PROSITE" id="PS51781">
    <property type="entry name" value="SH3B"/>
    <property type="match status" value="5"/>
</dbReference>